<dbReference type="Proteomes" id="UP000004596">
    <property type="component" value="Unassembled WGS sequence"/>
</dbReference>
<dbReference type="EMBL" id="ABJL02000008">
    <property type="protein sequence ID" value="EDV04480.1"/>
    <property type="molecule type" value="Genomic_DNA"/>
</dbReference>
<reference evidence="1 2" key="2">
    <citation type="submission" date="2008-04" db="EMBL/GenBank/DDBJ databases">
        <authorList>
            <person name="Fulton L."/>
            <person name="Clifton S."/>
            <person name="Fulton B."/>
            <person name="Xu J."/>
            <person name="Minx P."/>
            <person name="Pepin K.H."/>
            <person name="Johnson M."/>
            <person name="Thiruvilangam P."/>
            <person name="Bhonagiri V."/>
            <person name="Nash W.E."/>
            <person name="Mardis E.R."/>
            <person name="Wilson R.K."/>
        </authorList>
    </citation>
    <scope>NUCLEOTIDE SEQUENCE [LARGE SCALE GENOMIC DNA]</scope>
    <source>
        <strain evidence="1 2">DSM 17393</strain>
    </source>
</reference>
<evidence type="ECO:0000313" key="1">
    <source>
        <dbReference type="EMBL" id="EDV04480.1"/>
    </source>
</evidence>
<comment type="caution">
    <text evidence="1">The sequence shown here is derived from an EMBL/GenBank/DDBJ whole genome shotgun (WGS) entry which is preliminary data.</text>
</comment>
<proteinExistence type="predicted"/>
<sequence length="41" mass="4946">MENGEYSSLFKNNLNNLWAKYKSFIFASKLKKERRLCVYPN</sequence>
<dbReference type="AlphaFoldDB" id="B3CBM8"/>
<protein>
    <submittedName>
        <fullName evidence="1">Uncharacterized protein</fullName>
    </submittedName>
</protein>
<organism evidence="1 2">
    <name type="scientific">Bacteroides intestinalis DSM 17393</name>
    <dbReference type="NCBI Taxonomy" id="471870"/>
    <lineage>
        <taxon>Bacteria</taxon>
        <taxon>Pseudomonadati</taxon>
        <taxon>Bacteroidota</taxon>
        <taxon>Bacteroidia</taxon>
        <taxon>Bacteroidales</taxon>
        <taxon>Bacteroidaceae</taxon>
        <taxon>Bacteroides</taxon>
    </lineage>
</organism>
<evidence type="ECO:0000313" key="2">
    <source>
        <dbReference type="Proteomes" id="UP000004596"/>
    </source>
</evidence>
<reference evidence="1 2" key="1">
    <citation type="submission" date="2008-04" db="EMBL/GenBank/DDBJ databases">
        <title>Draft genome sequence of Bacteroides intestinalis (DSM 17393).</title>
        <authorList>
            <person name="Sudarsanam P."/>
            <person name="Ley R."/>
            <person name="Guruge J."/>
            <person name="Turnbaugh P.J."/>
            <person name="Mahowald M."/>
            <person name="Liep D."/>
            <person name="Gordon J."/>
        </authorList>
    </citation>
    <scope>NUCLEOTIDE SEQUENCE [LARGE SCALE GENOMIC DNA]</scope>
    <source>
        <strain evidence="1 2">DSM 17393</strain>
    </source>
</reference>
<accession>B3CBM8</accession>
<gene>
    <name evidence="1" type="ORF">BACINT_03616</name>
</gene>
<name>B3CBM8_9BACE</name>
<dbReference type="STRING" id="471870.BACINT_03616"/>